<keyword evidence="6" id="KW-0479">Metal-binding</keyword>
<keyword evidence="5 10" id="KW-0808">Transferase</keyword>
<comment type="pathway">
    <text evidence="3">Cofactor biosynthesis; tetrahydrofolate biosynthesis; 7,8-dihydrofolate from 2-amino-4-hydroxy-6-hydroxymethyl-7,8-dihydropteridine diphosphate and 4-aminobenzoate: step 1/2.</text>
</comment>
<proteinExistence type="predicted"/>
<dbReference type="PANTHER" id="PTHR20941:SF1">
    <property type="entry name" value="FOLIC ACID SYNTHESIS PROTEIN FOL1"/>
    <property type="match status" value="1"/>
</dbReference>
<dbReference type="GO" id="GO:0004156">
    <property type="term" value="F:dihydropteroate synthase activity"/>
    <property type="evidence" value="ECO:0007669"/>
    <property type="project" value="UniProtKB-EC"/>
</dbReference>
<sequence length="259" mass="26828">MGVLNVTPDSFSDGGRHADAQAACDHAHAMAEAGAAIIDIGGESTRPGAAAISGAEQLRRVIPVIARIASTLETVISVDTSDPLVMREAVAAGAGMINDIRALQAPGAMEAASELQVPVVLMHMQGEPKTMQQQPDYTDVVAEVAGFLQSRMNAAQDAGIPFERLLIDPGFGFGKRLEHNLQLLARLESIVALGAPVLVGLSRKSMLGAVTGADLNERLPAGLAAAVMAVERGAAIVRTHDVAATVQAMKMVQATRIAA</sequence>
<dbReference type="InterPro" id="IPR000489">
    <property type="entry name" value="Pterin-binding_dom"/>
</dbReference>
<dbReference type="PANTHER" id="PTHR20941">
    <property type="entry name" value="FOLATE SYNTHESIS PROTEINS"/>
    <property type="match status" value="1"/>
</dbReference>
<evidence type="ECO:0000256" key="7">
    <source>
        <dbReference type="ARBA" id="ARBA00022842"/>
    </source>
</evidence>
<evidence type="ECO:0000256" key="6">
    <source>
        <dbReference type="ARBA" id="ARBA00022723"/>
    </source>
</evidence>
<dbReference type="EMBL" id="CP121472">
    <property type="protein sequence ID" value="WPL18535.1"/>
    <property type="molecule type" value="Genomic_DNA"/>
</dbReference>
<gene>
    <name evidence="10" type="primary">folP</name>
    <name evidence="10" type="ORF">Thiowin_03608</name>
</gene>
<dbReference type="Pfam" id="PF00809">
    <property type="entry name" value="Pterin_bind"/>
    <property type="match status" value="1"/>
</dbReference>
<dbReference type="InterPro" id="IPR045031">
    <property type="entry name" value="DHP_synth-like"/>
</dbReference>
<dbReference type="Proteomes" id="UP001432180">
    <property type="component" value="Chromosome"/>
</dbReference>
<dbReference type="EC" id="2.5.1.15" evidence="4"/>
<dbReference type="PROSITE" id="PS00793">
    <property type="entry name" value="DHPS_2"/>
    <property type="match status" value="1"/>
</dbReference>
<feature type="domain" description="Pterin-binding" evidence="9">
    <location>
        <begin position="1"/>
        <end position="250"/>
    </location>
</feature>
<accession>A0ABZ0SFY1</accession>
<name>A0ABZ0SFY1_9GAMM</name>
<dbReference type="CDD" id="cd00739">
    <property type="entry name" value="DHPS"/>
    <property type="match status" value="1"/>
</dbReference>
<keyword evidence="8" id="KW-0289">Folate biosynthesis</keyword>
<protein>
    <recommendedName>
        <fullName evidence="4">dihydropteroate synthase</fullName>
        <ecNumber evidence="4">2.5.1.15</ecNumber>
    </recommendedName>
</protein>
<keyword evidence="11" id="KW-1185">Reference proteome</keyword>
<keyword evidence="7" id="KW-0460">Magnesium</keyword>
<comment type="cofactor">
    <cofactor evidence="2">
        <name>Mg(2+)</name>
        <dbReference type="ChEBI" id="CHEBI:18420"/>
    </cofactor>
</comment>
<dbReference type="InterPro" id="IPR006390">
    <property type="entry name" value="DHP_synth_dom"/>
</dbReference>
<evidence type="ECO:0000256" key="3">
    <source>
        <dbReference type="ARBA" id="ARBA00004763"/>
    </source>
</evidence>
<evidence type="ECO:0000256" key="8">
    <source>
        <dbReference type="ARBA" id="ARBA00022909"/>
    </source>
</evidence>
<evidence type="ECO:0000256" key="5">
    <source>
        <dbReference type="ARBA" id="ARBA00022679"/>
    </source>
</evidence>
<comment type="catalytic activity">
    <reaction evidence="1">
        <text>(7,8-dihydropterin-6-yl)methyl diphosphate + 4-aminobenzoate = 7,8-dihydropteroate + diphosphate</text>
        <dbReference type="Rhea" id="RHEA:19949"/>
        <dbReference type="ChEBI" id="CHEBI:17836"/>
        <dbReference type="ChEBI" id="CHEBI:17839"/>
        <dbReference type="ChEBI" id="CHEBI:33019"/>
        <dbReference type="ChEBI" id="CHEBI:72950"/>
        <dbReference type="EC" id="2.5.1.15"/>
    </reaction>
</comment>
<evidence type="ECO:0000313" key="11">
    <source>
        <dbReference type="Proteomes" id="UP001432180"/>
    </source>
</evidence>
<evidence type="ECO:0000256" key="4">
    <source>
        <dbReference type="ARBA" id="ARBA00012458"/>
    </source>
</evidence>
<evidence type="ECO:0000313" key="10">
    <source>
        <dbReference type="EMBL" id="WPL18535.1"/>
    </source>
</evidence>
<evidence type="ECO:0000256" key="1">
    <source>
        <dbReference type="ARBA" id="ARBA00000012"/>
    </source>
</evidence>
<reference evidence="10 11" key="1">
    <citation type="journal article" date="2023" name="Microorganisms">
        <title>Thiorhodovibrio frisius and Trv. litoralis spp. nov., Two Novel Members from a Clade of Fastidious Purple Sulfur Bacteria That Exhibit Unique Red-Shifted Light-Harvesting Capabilities.</title>
        <authorList>
            <person name="Methner A."/>
            <person name="Kuzyk S.B."/>
            <person name="Petersen J."/>
            <person name="Bauer S."/>
            <person name="Brinkmann H."/>
            <person name="Sichau K."/>
            <person name="Wanner G."/>
            <person name="Wolf J."/>
            <person name="Neumann-Schaal M."/>
            <person name="Henke P."/>
            <person name="Tank M."/>
            <person name="Sproer C."/>
            <person name="Bunk B."/>
            <person name="Overmann J."/>
        </authorList>
    </citation>
    <scope>NUCLEOTIDE SEQUENCE [LARGE SCALE GENOMIC DNA]</scope>
    <source>
        <strain evidence="10 11">DSM 6702</strain>
    </source>
</reference>
<dbReference type="SUPFAM" id="SSF51717">
    <property type="entry name" value="Dihydropteroate synthetase-like"/>
    <property type="match status" value="1"/>
</dbReference>
<evidence type="ECO:0000256" key="2">
    <source>
        <dbReference type="ARBA" id="ARBA00001946"/>
    </source>
</evidence>
<dbReference type="PROSITE" id="PS50972">
    <property type="entry name" value="PTERIN_BINDING"/>
    <property type="match status" value="1"/>
</dbReference>
<dbReference type="InterPro" id="IPR011005">
    <property type="entry name" value="Dihydropteroate_synth-like_sf"/>
</dbReference>
<dbReference type="Gene3D" id="3.20.20.20">
    <property type="entry name" value="Dihydropteroate synthase-like"/>
    <property type="match status" value="1"/>
</dbReference>
<dbReference type="RefSeq" id="WP_328984292.1">
    <property type="nucleotide sequence ID" value="NZ_CP121472.1"/>
</dbReference>
<evidence type="ECO:0000259" key="9">
    <source>
        <dbReference type="PROSITE" id="PS50972"/>
    </source>
</evidence>
<dbReference type="NCBIfam" id="TIGR01496">
    <property type="entry name" value="DHPS"/>
    <property type="match status" value="1"/>
</dbReference>
<organism evidence="10 11">
    <name type="scientific">Thiorhodovibrio winogradskyi</name>
    <dbReference type="NCBI Taxonomy" id="77007"/>
    <lineage>
        <taxon>Bacteria</taxon>
        <taxon>Pseudomonadati</taxon>
        <taxon>Pseudomonadota</taxon>
        <taxon>Gammaproteobacteria</taxon>
        <taxon>Chromatiales</taxon>
        <taxon>Chromatiaceae</taxon>
        <taxon>Thiorhodovibrio</taxon>
    </lineage>
</organism>